<evidence type="ECO:0000313" key="5">
    <source>
        <dbReference type="Proteomes" id="UP000034805"/>
    </source>
</evidence>
<evidence type="ECO:0008006" key="6">
    <source>
        <dbReference type="Google" id="ProtNLM"/>
    </source>
</evidence>
<dbReference type="EMBL" id="JARO02007604">
    <property type="protein sequence ID" value="KPP63761.1"/>
    <property type="molecule type" value="Genomic_DNA"/>
</dbReference>
<dbReference type="InterPro" id="IPR035892">
    <property type="entry name" value="C2_domain_sf"/>
</dbReference>
<dbReference type="InterPro" id="IPR001849">
    <property type="entry name" value="PH_domain"/>
</dbReference>
<dbReference type="InterPro" id="IPR011993">
    <property type="entry name" value="PH-like_dom_sf"/>
</dbReference>
<dbReference type="AlphaFoldDB" id="A0A0N8JXH6"/>
<name>A0A0N8JXH6_SCLFO</name>
<protein>
    <recommendedName>
        <fullName evidence="6">Dedicator of cytokinesis protein 9-like</fullName>
    </recommendedName>
</protein>
<dbReference type="Proteomes" id="UP000034805">
    <property type="component" value="Unassembled WGS sequence"/>
</dbReference>
<gene>
    <name evidence="4" type="ORF">Z043_117951</name>
</gene>
<dbReference type="PANTHER" id="PTHR23317:SF77">
    <property type="entry name" value="DEDICATOR OF CYTOKINESIS PROTEIN 9"/>
    <property type="match status" value="1"/>
</dbReference>
<dbReference type="SMART" id="SM00233">
    <property type="entry name" value="PH"/>
    <property type="match status" value="1"/>
</dbReference>
<organism evidence="4 5">
    <name type="scientific">Scleropages formosus</name>
    <name type="common">Asian bonytongue</name>
    <name type="synonym">Osteoglossum formosum</name>
    <dbReference type="NCBI Taxonomy" id="113540"/>
    <lineage>
        <taxon>Eukaryota</taxon>
        <taxon>Metazoa</taxon>
        <taxon>Chordata</taxon>
        <taxon>Craniata</taxon>
        <taxon>Vertebrata</taxon>
        <taxon>Euteleostomi</taxon>
        <taxon>Actinopterygii</taxon>
        <taxon>Neopterygii</taxon>
        <taxon>Teleostei</taxon>
        <taxon>Osteoglossocephala</taxon>
        <taxon>Osteoglossomorpha</taxon>
        <taxon>Osteoglossiformes</taxon>
        <taxon>Osteoglossidae</taxon>
        <taxon>Scleropages</taxon>
    </lineage>
</organism>
<reference evidence="4 5" key="1">
    <citation type="submission" date="2015-08" db="EMBL/GenBank/DDBJ databases">
        <title>The genome of the Asian arowana (Scleropages formosus).</title>
        <authorList>
            <person name="Tan M.H."/>
            <person name="Gan H.M."/>
            <person name="Croft L.J."/>
            <person name="Austin C.M."/>
        </authorList>
    </citation>
    <scope>NUCLEOTIDE SEQUENCE [LARGE SCALE GENOMIC DNA]</scope>
    <source>
        <strain evidence="4">Aro1</strain>
    </source>
</reference>
<feature type="non-terminal residue" evidence="4">
    <location>
        <position position="819"/>
    </location>
</feature>
<evidence type="ECO:0000259" key="3">
    <source>
        <dbReference type="PROSITE" id="PS51650"/>
    </source>
</evidence>
<proteinExistence type="inferred from homology"/>
<dbReference type="Pfam" id="PF11878">
    <property type="entry name" value="DOCK_C-D_N"/>
    <property type="match status" value="2"/>
</dbReference>
<accession>A0A0N8JXH6</accession>
<feature type="domain" description="PH" evidence="2">
    <location>
        <begin position="181"/>
        <end position="288"/>
    </location>
</feature>
<dbReference type="CDD" id="cd13267">
    <property type="entry name" value="PH_DOCK-D"/>
    <property type="match status" value="1"/>
</dbReference>
<evidence type="ECO:0000256" key="1">
    <source>
        <dbReference type="PROSITE-ProRule" id="PRU00983"/>
    </source>
</evidence>
<dbReference type="FunFam" id="2.30.29.30:FF:000016">
    <property type="entry name" value="dedicator of cytokinesis protein 9 isoform X1"/>
    <property type="match status" value="1"/>
</dbReference>
<dbReference type="Pfam" id="PF14429">
    <property type="entry name" value="DOCK-C2"/>
    <property type="match status" value="1"/>
</dbReference>
<dbReference type="Gene3D" id="2.60.40.150">
    <property type="entry name" value="C2 domain"/>
    <property type="match status" value="1"/>
</dbReference>
<sequence>MTNRLSAPQVKPKIVEPLDYENVLLQRKTQILSDILRDMLQFPLEDFQVSYAFRKGVVVRWLALGAEQRSFWESRIPSYAPGPLWQFMHSQISTLRRQGRTLYSTVPENAEKEAQSLFVQECIRTYNSDWNVVNYKYEDYSGDFRQLPNKVSRPDKLPVHVFEVESPPSRDTASLGSQKGGISKHGWLYKGNMNSAISVTMRSFKRRYFHLTQLGDGSYNLNFYKDEKISKEPKGTIFLDSCMGVVQNNKVRRFAFELKMQDKSMYLLAADSESEMEDWIGTLNKILHSSFELAMQEKRNGDVHDDDELGKADSSSASLDSFQVGFVSDGKTVCTHSSSRKLQLGSKKSGRDVESRMRNEVRLKLFTLDPDTQKLDFSGIEPDVKPIEEKFGKRVLVKCNDLSFNLQSCVAENEMGPTTNVEPFYVTLSLFDIQNSRKISADFHVDLNHASVRQMVSNPNSQYVNGSGDGPLGGRRPITNVQEDLLMYPKQGVFSVTCPHPDIFLVARIAKVLQGGIAHCAEPYMKNTDSAKIAQKVLKNAKQACNRLGQYRMPFAWAARPLFKDASGTLDKAGRFSPLYRQDSSRLSNEDMLKLLADFRKPEKMAKLPVILGNLDVTIDSVAPDLTNCVTSSYIPVRPFENNGKTNALFEVEEFVPCIAKCSQPFTIYNNHLYARNIAVCIEFKDSDEEEAQPVKCIYGQPGGPLFTRNAFAAVLHHQYNPEFYDEIKIELPIQLHEKHHLLFTFYHVSCDSSSKGSTKRRDPVESQVGYAWLPLLKDGRVVMNEQQIQVAANLPAGYLSCQDTIGKVITTIAREDFG</sequence>
<comment type="caution">
    <text evidence="4">The sequence shown here is derived from an EMBL/GenBank/DDBJ whole genome shotgun (WGS) entry which is preliminary data.</text>
</comment>
<dbReference type="Pfam" id="PF00169">
    <property type="entry name" value="PH"/>
    <property type="match status" value="1"/>
</dbReference>
<evidence type="ECO:0000313" key="4">
    <source>
        <dbReference type="EMBL" id="KPP63761.1"/>
    </source>
</evidence>
<dbReference type="PROSITE" id="PS51650">
    <property type="entry name" value="C2_DOCK"/>
    <property type="match status" value="1"/>
</dbReference>
<feature type="domain" description="C2 DOCK-type" evidence="3">
    <location>
        <begin position="663"/>
        <end position="819"/>
    </location>
</feature>
<comment type="similarity">
    <text evidence="1">Belongs to the DOCK family.</text>
</comment>
<dbReference type="InterPro" id="IPR027007">
    <property type="entry name" value="C2_DOCK-type_domain"/>
</dbReference>
<dbReference type="GO" id="GO:0005085">
    <property type="term" value="F:guanyl-nucleotide exchange factor activity"/>
    <property type="evidence" value="ECO:0007669"/>
    <property type="project" value="InterPro"/>
</dbReference>
<dbReference type="PANTHER" id="PTHR23317">
    <property type="entry name" value="DEDICATOR OF CYTOKINESIS DOCK"/>
    <property type="match status" value="1"/>
</dbReference>
<dbReference type="SUPFAM" id="SSF50729">
    <property type="entry name" value="PH domain-like"/>
    <property type="match status" value="1"/>
</dbReference>
<dbReference type="InterPro" id="IPR026791">
    <property type="entry name" value="DOCK"/>
</dbReference>
<dbReference type="PROSITE" id="PS50003">
    <property type="entry name" value="PH_DOMAIN"/>
    <property type="match status" value="1"/>
</dbReference>
<evidence type="ECO:0000259" key="2">
    <source>
        <dbReference type="PROSITE" id="PS50003"/>
    </source>
</evidence>
<dbReference type="GO" id="GO:0007264">
    <property type="term" value="P:small GTPase-mediated signal transduction"/>
    <property type="evidence" value="ECO:0007669"/>
    <property type="project" value="InterPro"/>
</dbReference>
<dbReference type="InterPro" id="IPR021816">
    <property type="entry name" value="DOCK_C/D_N"/>
</dbReference>
<dbReference type="Gene3D" id="2.30.29.30">
    <property type="entry name" value="Pleckstrin-homology domain (PH domain)/Phosphotyrosine-binding domain (PTB)"/>
    <property type="match status" value="1"/>
</dbReference>